<evidence type="ECO:0000313" key="1">
    <source>
        <dbReference type="EMBL" id="CAI0648615.1"/>
    </source>
</evidence>
<evidence type="ECO:0000313" key="2">
    <source>
        <dbReference type="Proteomes" id="UP001152533"/>
    </source>
</evidence>
<dbReference type="EMBL" id="CAMGZC010000579">
    <property type="protein sequence ID" value="CAI0648615.1"/>
    <property type="molecule type" value="Genomic_DNA"/>
</dbReference>
<protein>
    <submittedName>
        <fullName evidence="1">Uncharacterized protein</fullName>
    </submittedName>
</protein>
<sequence length="81" mass="9398">MVTPALIKKGVHFRIPGHSMYQRLDTGMYDFPHLQRPHWQIRPNLVLSPRRVELSNIFHRPTVAGLYESSSDANRVLDQGF</sequence>
<reference evidence="1" key="1">
    <citation type="submission" date="2022-08" db="EMBL/GenBank/DDBJ databases">
        <authorList>
            <person name="Giroux E."/>
            <person name="Giroux E."/>
        </authorList>
    </citation>
    <scope>NUCLEOTIDE SEQUENCE</scope>
    <source>
        <strain evidence="1">H1091258</strain>
    </source>
</reference>
<keyword evidence="2" id="KW-1185">Reference proteome</keyword>
<dbReference type="Proteomes" id="UP001152533">
    <property type="component" value="Unassembled WGS sequence"/>
</dbReference>
<proteinExistence type="predicted"/>
<comment type="caution">
    <text evidence="1">The sequence shown here is derived from an EMBL/GenBank/DDBJ whole genome shotgun (WGS) entry which is preliminary data.</text>
</comment>
<gene>
    <name evidence="1" type="ORF">CGXH109_LOCUS77616</name>
</gene>
<organism evidence="1 2">
    <name type="scientific">Colletotrichum noveboracense</name>
    <dbReference type="NCBI Taxonomy" id="2664923"/>
    <lineage>
        <taxon>Eukaryota</taxon>
        <taxon>Fungi</taxon>
        <taxon>Dikarya</taxon>
        <taxon>Ascomycota</taxon>
        <taxon>Pezizomycotina</taxon>
        <taxon>Sordariomycetes</taxon>
        <taxon>Hypocreomycetidae</taxon>
        <taxon>Glomerellales</taxon>
        <taxon>Glomerellaceae</taxon>
        <taxon>Colletotrichum</taxon>
        <taxon>Colletotrichum gloeosporioides species complex</taxon>
    </lineage>
</organism>
<dbReference type="AlphaFoldDB" id="A0A9W4WGU8"/>
<name>A0A9W4WGU8_9PEZI</name>
<accession>A0A9W4WGU8</accession>